<dbReference type="Proteomes" id="UP000031012">
    <property type="component" value="Unassembled WGS sequence"/>
</dbReference>
<name>A0A0B2UBH8_9GAMM</name>
<dbReference type="AlphaFoldDB" id="A0A0B2UBH8"/>
<keyword evidence="2" id="KW-0547">Nucleotide-binding</keyword>
<dbReference type="InterPro" id="IPR038729">
    <property type="entry name" value="Rad50/SbcC_AAA"/>
</dbReference>
<evidence type="ECO:0000313" key="3">
    <source>
        <dbReference type="Proteomes" id="UP000031012"/>
    </source>
</evidence>
<reference evidence="2 3" key="1">
    <citation type="submission" date="2014-03" db="EMBL/GenBank/DDBJ databases">
        <title>Genome sequence of the diesel-degrader and plant-growth promoter Acinetobacter oleivorans PF-1 isolated from the roots of poplar tree.</title>
        <authorList>
            <person name="Gkorezis P."/>
            <person name="van Hamme J."/>
            <person name="Rineau F."/>
            <person name="Vangronsveld J."/>
            <person name="Francetti A."/>
        </authorList>
    </citation>
    <scope>NUCLEOTIDE SEQUENCE [LARGE SCALE GENOMIC DNA]</scope>
    <source>
        <strain evidence="2 3">PF1</strain>
    </source>
</reference>
<dbReference type="Gene3D" id="3.40.50.300">
    <property type="entry name" value="P-loop containing nucleotide triphosphate hydrolases"/>
    <property type="match status" value="1"/>
</dbReference>
<dbReference type="GO" id="GO:0005524">
    <property type="term" value="F:ATP binding"/>
    <property type="evidence" value="ECO:0007669"/>
    <property type="project" value="UniProtKB-KW"/>
</dbReference>
<dbReference type="SUPFAM" id="SSF52540">
    <property type="entry name" value="P-loop containing nucleoside triphosphate hydrolases"/>
    <property type="match status" value="1"/>
</dbReference>
<feature type="domain" description="Rad50/SbcC-type AAA" evidence="1">
    <location>
        <begin position="6"/>
        <end position="238"/>
    </location>
</feature>
<evidence type="ECO:0000259" key="1">
    <source>
        <dbReference type="Pfam" id="PF13476"/>
    </source>
</evidence>
<organism evidence="2 3">
    <name type="scientific">Acinetobacter oleivorans</name>
    <dbReference type="NCBI Taxonomy" id="1148157"/>
    <lineage>
        <taxon>Bacteria</taxon>
        <taxon>Pseudomonadati</taxon>
        <taxon>Pseudomonadota</taxon>
        <taxon>Gammaproteobacteria</taxon>
        <taxon>Moraxellales</taxon>
        <taxon>Moraxellaceae</taxon>
        <taxon>Acinetobacter</taxon>
    </lineage>
</organism>
<keyword evidence="2" id="KW-0067">ATP-binding</keyword>
<protein>
    <submittedName>
        <fullName evidence="2">ATP-binding protein</fullName>
    </submittedName>
</protein>
<dbReference type="GO" id="GO:0006302">
    <property type="term" value="P:double-strand break repair"/>
    <property type="evidence" value="ECO:0007669"/>
    <property type="project" value="InterPro"/>
</dbReference>
<dbReference type="EMBL" id="JHQK01000002">
    <property type="protein sequence ID" value="KHN68391.1"/>
    <property type="molecule type" value="Genomic_DNA"/>
</dbReference>
<sequence>MKLESIQFKHIALFHDLKIQFQYEKQPITLILGEQATGKSMLLKHTYHALTWLPARLKDLRSPGIVMSDQDITQSRLQAKIEITLQIPPEIGHLPETTSAQQTDSSLCSWKLFKTLNASGLGISQVETQQLDQAMALYQQITKKDPLQGLPLVAYYPAERFVNDINLLNKNLPGITQAISAYDISPLPFTTFTRFFEWLREISDIENAQAAYVVQRIRSKQSDPQDQTELLNQLQKELSGQPAQLQSPNLYALKNALKVVLPELKDLYLQYQPRLQLMVDYDGQTLPFHQLSSTIKTWIALVGDVARRLCILNPLSLNPCLEGEGILLIDQIDAQLDSTHCSEILNRLHQAFPRLQIIATGSREELLEHASAYQCLKLENGKVTHLDLNTTQQQLEDIYTLLQRSETFVSHTETQALSLIDPTPSPAQIDILFQQIQSLNEQQKNELLRMIHAGDMPEETPSA</sequence>
<dbReference type="Pfam" id="PF13476">
    <property type="entry name" value="AAA_23"/>
    <property type="match status" value="1"/>
</dbReference>
<dbReference type="PANTHER" id="PTHR32182">
    <property type="entry name" value="DNA REPLICATION AND REPAIR PROTEIN RECF"/>
    <property type="match status" value="1"/>
</dbReference>
<dbReference type="GO" id="GO:0000731">
    <property type="term" value="P:DNA synthesis involved in DNA repair"/>
    <property type="evidence" value="ECO:0007669"/>
    <property type="project" value="TreeGrafter"/>
</dbReference>
<evidence type="ECO:0000313" key="2">
    <source>
        <dbReference type="EMBL" id="KHN68391.1"/>
    </source>
</evidence>
<dbReference type="InterPro" id="IPR027417">
    <property type="entry name" value="P-loop_NTPase"/>
</dbReference>
<proteinExistence type="predicted"/>
<accession>A0A0B2UBH8</accession>
<dbReference type="PANTHER" id="PTHR32182:SF23">
    <property type="entry name" value="ATP BINDING PROTEIN"/>
    <property type="match status" value="1"/>
</dbReference>
<dbReference type="GO" id="GO:0016887">
    <property type="term" value="F:ATP hydrolysis activity"/>
    <property type="evidence" value="ECO:0007669"/>
    <property type="project" value="InterPro"/>
</dbReference>
<comment type="caution">
    <text evidence="2">The sequence shown here is derived from an EMBL/GenBank/DDBJ whole genome shotgun (WGS) entry which is preliminary data.</text>
</comment>
<gene>
    <name evidence="2" type="ORF">DH17_07130</name>
</gene>